<dbReference type="AlphaFoldDB" id="A0A158E8F3"/>
<name>A0A158E8F3_9BURK</name>
<evidence type="ECO:0000313" key="2">
    <source>
        <dbReference type="Proteomes" id="UP000054903"/>
    </source>
</evidence>
<comment type="caution">
    <text evidence="1">The sequence shown here is derived from an EMBL/GenBank/DDBJ whole genome shotgun (WGS) entry which is preliminary data.</text>
</comment>
<dbReference type="STRING" id="1777138.AWB77_06724"/>
<evidence type="ECO:0000313" key="1">
    <source>
        <dbReference type="EMBL" id="SAL03162.1"/>
    </source>
</evidence>
<keyword evidence="2" id="KW-1185">Reference proteome</keyword>
<accession>A0A158E8F3</accession>
<protein>
    <submittedName>
        <fullName evidence="1">Uncharacterized protein</fullName>
    </submittedName>
</protein>
<organism evidence="1 2">
    <name type="scientific">Caballeronia fortuita</name>
    <dbReference type="NCBI Taxonomy" id="1777138"/>
    <lineage>
        <taxon>Bacteria</taxon>
        <taxon>Pseudomonadati</taxon>
        <taxon>Pseudomonadota</taxon>
        <taxon>Betaproteobacteria</taxon>
        <taxon>Burkholderiales</taxon>
        <taxon>Burkholderiaceae</taxon>
        <taxon>Caballeronia</taxon>
    </lineage>
</organism>
<dbReference type="EMBL" id="FCNX02000029">
    <property type="protein sequence ID" value="SAL03162.1"/>
    <property type="molecule type" value="Genomic_DNA"/>
</dbReference>
<gene>
    <name evidence="1" type="ORF">AWB77_06724</name>
</gene>
<dbReference type="Proteomes" id="UP000054903">
    <property type="component" value="Unassembled WGS sequence"/>
</dbReference>
<sequence length="121" mass="13799">MLAPLLLAAWLICFPITWTWRWHWRIAGSARLICPQRCVGRKVLTCCRSLPSRYAYWHGYAAGMTDAAPTIPYRRSRMLGHTWEAWTAGWWAGSEGLTLRGVAWYARMCYPQPSHDGGADA</sequence>
<reference evidence="1" key="1">
    <citation type="submission" date="2016-01" db="EMBL/GenBank/DDBJ databases">
        <authorList>
            <person name="Peeters C."/>
        </authorList>
    </citation>
    <scope>NUCLEOTIDE SEQUENCE</scope>
    <source>
        <strain evidence="1">LMG 29320</strain>
    </source>
</reference>
<proteinExistence type="predicted"/>